<dbReference type="Gene3D" id="3.90.400.10">
    <property type="entry name" value="Oligo-1,6-glucosidase, Domain 2"/>
    <property type="match status" value="1"/>
</dbReference>
<dbReference type="PANTHER" id="PTHR10357">
    <property type="entry name" value="ALPHA-AMYLASE FAMILY MEMBER"/>
    <property type="match status" value="1"/>
</dbReference>
<evidence type="ECO:0000256" key="1">
    <source>
        <dbReference type="ARBA" id="ARBA00001657"/>
    </source>
</evidence>
<dbReference type="InterPro" id="IPR006047">
    <property type="entry name" value="GH13_cat_dom"/>
</dbReference>
<comment type="catalytic activity">
    <reaction evidence="1">
        <text>Hydrolysis of terminal, non-reducing (1-&gt;4)-linked alpha-D-glucose residues with release of alpha-D-glucose.</text>
        <dbReference type="EC" id="3.2.1.20"/>
    </reaction>
</comment>
<dbReference type="Proteomes" id="UP000695022">
    <property type="component" value="Unplaced"/>
</dbReference>
<sequence length="609" mass="69445">MNKWTVVIVGLVFTLSVVATGLIVGFAVRCSDSNDDQTIAPTTPPSVTLPLDWWQETIIYQIYPRSFADSDGDGVGDLKGIEARLDHVTSLNVRAAWLSPIYESPMKDFGYDISDFVSIDPIFGTMGDFDSLLEAMHKKGLKVIMDFVPNHTSDLHRWFTESKKIDPNNYTDYYIWADKRDCKTLICKDACMNMEPQGCPPNNWLSAFGGSAWEWVNDRAKYYLHQFLKEQPDLNYNNERVRQEMKDVLRFWMNKGVDGFRMDAVSHLHEQPGYPDEPLSNNLGAQDDEHGYLDHIFTMDQPETFERIREWRQLMDEYGEFNDKHIFSVAEAYTDLETMTKYYDVADMSFNFELIPIDEACHTGYCIKERIDGWINQMGTTSRWPNWVLGNHDNHRIATRMGEAYVNAMNALLLLLPGTPTTYYGEEIGMLDHGNITFNETRDPYGLNFGPDRYQEFSRDPERTPMQWDSSDPAANFSTSNDTWLPMHPDYKTTNVESQDVVDDSTPLNVYKALAQLRAETAFRTGAIELADGSDNLIVFGRNDVNAGTKSYLVIINVGWHDQTYNHASGSKSKVAMQFGLEFSVDDIVDITAGISLQPAAFIVLEVYD</sequence>
<gene>
    <name evidence="5" type="primary">LOC106805842</name>
</gene>
<feature type="domain" description="Glycosyl hydrolase family 13 catalytic" evidence="3">
    <location>
        <begin position="61"/>
        <end position="463"/>
    </location>
</feature>
<evidence type="ECO:0000313" key="4">
    <source>
        <dbReference type="Proteomes" id="UP000695022"/>
    </source>
</evidence>
<dbReference type="GeneID" id="106805842"/>
<dbReference type="InterPro" id="IPR017853">
    <property type="entry name" value="GH"/>
</dbReference>
<evidence type="ECO:0000256" key="2">
    <source>
        <dbReference type="ARBA" id="ARBA00012741"/>
    </source>
</evidence>
<protein>
    <recommendedName>
        <fullName evidence="2">alpha-glucosidase</fullName>
        <ecNumber evidence="2">3.2.1.20</ecNumber>
    </recommendedName>
</protein>
<accession>A0ABM1DT16</accession>
<proteinExistence type="predicted"/>
<organism evidence="4 5">
    <name type="scientific">Priapulus caudatus</name>
    <name type="common">Priapulid worm</name>
    <dbReference type="NCBI Taxonomy" id="37621"/>
    <lineage>
        <taxon>Eukaryota</taxon>
        <taxon>Metazoa</taxon>
        <taxon>Ecdysozoa</taxon>
        <taxon>Scalidophora</taxon>
        <taxon>Priapulida</taxon>
        <taxon>Priapulimorpha</taxon>
        <taxon>Priapulimorphida</taxon>
        <taxon>Priapulidae</taxon>
        <taxon>Priapulus</taxon>
    </lineage>
</organism>
<dbReference type="PANTHER" id="PTHR10357:SF179">
    <property type="entry name" value="NEUTRAL AND BASIC AMINO ACID TRANSPORT PROTEIN RBAT"/>
    <property type="match status" value="1"/>
</dbReference>
<dbReference type="RefSeq" id="XP_014663087.1">
    <property type="nucleotide sequence ID" value="XM_014807601.1"/>
</dbReference>
<evidence type="ECO:0000259" key="3">
    <source>
        <dbReference type="SMART" id="SM00642"/>
    </source>
</evidence>
<dbReference type="InterPro" id="IPR045857">
    <property type="entry name" value="O16G_dom_2"/>
</dbReference>
<dbReference type="SUPFAM" id="SSF51445">
    <property type="entry name" value="(Trans)glycosidases"/>
    <property type="match status" value="1"/>
</dbReference>
<evidence type="ECO:0000313" key="5">
    <source>
        <dbReference type="RefSeq" id="XP_014663087.1"/>
    </source>
</evidence>
<dbReference type="SMART" id="SM00642">
    <property type="entry name" value="Aamy"/>
    <property type="match status" value="1"/>
</dbReference>
<dbReference type="Gene3D" id="3.20.20.80">
    <property type="entry name" value="Glycosidases"/>
    <property type="match status" value="1"/>
</dbReference>
<name>A0ABM1DT16_PRICU</name>
<dbReference type="Pfam" id="PF00128">
    <property type="entry name" value="Alpha-amylase"/>
    <property type="match status" value="1"/>
</dbReference>
<reference evidence="5" key="1">
    <citation type="submission" date="2025-08" db="UniProtKB">
        <authorList>
            <consortium name="RefSeq"/>
        </authorList>
    </citation>
    <scope>IDENTIFICATION</scope>
</reference>
<dbReference type="EC" id="3.2.1.20" evidence="2"/>
<keyword evidence="4" id="KW-1185">Reference proteome</keyword>